<keyword evidence="1" id="KW-1133">Transmembrane helix</keyword>
<gene>
    <name evidence="2" type="primary">Contig6146.g6581</name>
    <name evidence="2" type="ORF">STYLEM_19885</name>
</gene>
<evidence type="ECO:0000313" key="3">
    <source>
        <dbReference type="Proteomes" id="UP000039865"/>
    </source>
</evidence>
<organism evidence="2 3">
    <name type="scientific">Stylonychia lemnae</name>
    <name type="common">Ciliate</name>
    <dbReference type="NCBI Taxonomy" id="5949"/>
    <lineage>
        <taxon>Eukaryota</taxon>
        <taxon>Sar</taxon>
        <taxon>Alveolata</taxon>
        <taxon>Ciliophora</taxon>
        <taxon>Intramacronucleata</taxon>
        <taxon>Spirotrichea</taxon>
        <taxon>Stichotrichia</taxon>
        <taxon>Sporadotrichida</taxon>
        <taxon>Oxytrichidae</taxon>
        <taxon>Stylonychinae</taxon>
        <taxon>Stylonychia</taxon>
    </lineage>
</organism>
<dbReference type="Proteomes" id="UP000039865">
    <property type="component" value="Unassembled WGS sequence"/>
</dbReference>
<keyword evidence="3" id="KW-1185">Reference proteome</keyword>
<dbReference type="OrthoDB" id="6108356at2759"/>
<keyword evidence="1" id="KW-0472">Membrane</keyword>
<dbReference type="AlphaFoldDB" id="A0A078B8K2"/>
<evidence type="ECO:0000313" key="2">
    <source>
        <dbReference type="EMBL" id="CDW90739.1"/>
    </source>
</evidence>
<feature type="transmembrane region" description="Helical" evidence="1">
    <location>
        <begin position="24"/>
        <end position="49"/>
    </location>
</feature>
<accession>A0A078B8K2</accession>
<dbReference type="EMBL" id="CCKQ01018755">
    <property type="protein sequence ID" value="CDW90739.1"/>
    <property type="molecule type" value="Genomic_DNA"/>
</dbReference>
<reference evidence="2 3" key="1">
    <citation type="submission" date="2014-06" db="EMBL/GenBank/DDBJ databases">
        <authorList>
            <person name="Swart Estienne"/>
        </authorList>
    </citation>
    <scope>NUCLEOTIDE SEQUENCE [LARGE SCALE GENOMIC DNA]</scope>
    <source>
        <strain evidence="2 3">130c</strain>
    </source>
</reference>
<evidence type="ECO:0000256" key="1">
    <source>
        <dbReference type="SAM" id="Phobius"/>
    </source>
</evidence>
<keyword evidence="1" id="KW-0812">Transmembrane</keyword>
<protein>
    <recommendedName>
        <fullName evidence="4">Ion transport domain-containing protein</fullName>
    </recommendedName>
</protein>
<sequence>MAFRISSGDFQLDDYHNQDDGLVIFTWIIWLIAVMILNIIFMNFIIAVISESYERVMQKLVAESFRVKANMIVEREQLFNEDDLKSINISQILLLSEDHQTQSLINWSRLLSLTIHLKNTNHFSPSILIFMGIQGARLFQFYHFIFGVKIAKKNDGSIEVEGVERKQFGMIMWKLKLVVEEVKYCSRGMRAARIRNQHNLRRNPEEGGLNPNSEEGQFKYKSANLLKNLRRFSIAFYSILEQCRQIILEQTETCSKSRYKLQVFIHIILQLFNDFFSTPTYDFSIIIYILISNVYLEISNHFLLRQVLGKYQHLLPSPQTSRPLLHENFANGIRYQFRYEQ</sequence>
<proteinExistence type="predicted"/>
<evidence type="ECO:0008006" key="4">
    <source>
        <dbReference type="Google" id="ProtNLM"/>
    </source>
</evidence>
<dbReference type="InParanoid" id="A0A078B8K2"/>
<name>A0A078B8K2_STYLE</name>